<accession>A0A4V1KP41</accession>
<name>A0A4V1KP41_9FLAO</name>
<dbReference type="Proteomes" id="UP000289859">
    <property type="component" value="Unassembled WGS sequence"/>
</dbReference>
<dbReference type="InterPro" id="IPR052960">
    <property type="entry name" value="GlcN6P_deaminase-like"/>
</dbReference>
<gene>
    <name evidence="1" type="ORF">DSM02_3790</name>
</gene>
<feature type="non-terminal residue" evidence="1">
    <location>
        <position position="101"/>
    </location>
</feature>
<dbReference type="EMBL" id="QOVK01000027">
    <property type="protein sequence ID" value="RXG13461.1"/>
    <property type="molecule type" value="Genomic_DNA"/>
</dbReference>
<evidence type="ECO:0000313" key="2">
    <source>
        <dbReference type="Proteomes" id="UP000289859"/>
    </source>
</evidence>
<proteinExistence type="predicted"/>
<organism evidence="1 2">
    <name type="scientific">Leeuwenhoekiella polynyae</name>
    <dbReference type="NCBI Taxonomy" id="1550906"/>
    <lineage>
        <taxon>Bacteria</taxon>
        <taxon>Pseudomonadati</taxon>
        <taxon>Bacteroidota</taxon>
        <taxon>Flavobacteriia</taxon>
        <taxon>Flavobacteriales</taxon>
        <taxon>Flavobacteriaceae</taxon>
        <taxon>Leeuwenhoekiella</taxon>
    </lineage>
</organism>
<protein>
    <recommendedName>
        <fullName evidence="3">Glucosamine-6-phosphate deaminase</fullName>
    </recommendedName>
</protein>
<dbReference type="PANTHER" id="PTHR42892">
    <property type="entry name" value="GLUCOSAMINE-6-PHOSPHATE DEAMINASE-LIKE PROTEIN BT_0258-RELATED"/>
    <property type="match status" value="1"/>
</dbReference>
<dbReference type="InterPro" id="IPR037171">
    <property type="entry name" value="NagB/RpiA_transferase-like"/>
</dbReference>
<sequence length="101" mass="11356">MKITSEDSKQITYEPAGKFEETRFEKIHNISFEQSTQASAIVAQEIADLIRSKEAAGEKCVLGLATGSSPINVYAELVRMHKEEGLSFKNVITFNLDEYWP</sequence>
<dbReference type="AlphaFoldDB" id="A0A4V1KP41"/>
<dbReference type="Gene3D" id="3.40.50.1360">
    <property type="match status" value="1"/>
</dbReference>
<dbReference type="SUPFAM" id="SSF100950">
    <property type="entry name" value="NagB/RpiA/CoA transferase-like"/>
    <property type="match status" value="1"/>
</dbReference>
<comment type="caution">
    <text evidence="1">The sequence shown here is derived from an EMBL/GenBank/DDBJ whole genome shotgun (WGS) entry which is preliminary data.</text>
</comment>
<evidence type="ECO:0000313" key="1">
    <source>
        <dbReference type="EMBL" id="RXG13461.1"/>
    </source>
</evidence>
<keyword evidence="2" id="KW-1185">Reference proteome</keyword>
<dbReference type="PANTHER" id="PTHR42892:SF1">
    <property type="entry name" value="GLUCOSAMINE-6-PHOSPHATE ISOMERASE"/>
    <property type="match status" value="1"/>
</dbReference>
<reference evidence="1 2" key="1">
    <citation type="submission" date="2018-07" db="EMBL/GenBank/DDBJ databases">
        <title>Leeuwenhoekiella genomics.</title>
        <authorList>
            <person name="Tahon G."/>
            <person name="Willems A."/>
        </authorList>
    </citation>
    <scope>NUCLEOTIDE SEQUENCE [LARGE SCALE GENOMIC DNA]</scope>
    <source>
        <strain evidence="1 2">LMG 29608</strain>
    </source>
</reference>
<evidence type="ECO:0008006" key="3">
    <source>
        <dbReference type="Google" id="ProtNLM"/>
    </source>
</evidence>